<dbReference type="RefSeq" id="WP_011890806.1">
    <property type="nucleotide sequence ID" value="NZ_CP041698.1"/>
</dbReference>
<dbReference type="SUPFAM" id="SSF53335">
    <property type="entry name" value="S-adenosyl-L-methionine-dependent methyltransferases"/>
    <property type="match status" value="1"/>
</dbReference>
<evidence type="ECO:0000256" key="2">
    <source>
        <dbReference type="ARBA" id="ARBA00005369"/>
    </source>
</evidence>
<dbReference type="SMR" id="A0A432AW27"/>
<dbReference type="OMA" id="HMHASAC"/>
<dbReference type="Proteomes" id="UP000327458">
    <property type="component" value="Unassembled WGS sequence"/>
</dbReference>
<accession>A0A432AW27</accession>
<comment type="catalytic activity">
    <reaction evidence="7">
        <text>[protein]-L-isoaspartate + S-adenosyl-L-methionine = [protein]-L-isoaspartate alpha-methyl ester + S-adenosyl-L-homocysteine</text>
        <dbReference type="Rhea" id="RHEA:12705"/>
        <dbReference type="Rhea" id="RHEA-COMP:12143"/>
        <dbReference type="Rhea" id="RHEA-COMP:12144"/>
        <dbReference type="ChEBI" id="CHEBI:57856"/>
        <dbReference type="ChEBI" id="CHEBI:59789"/>
        <dbReference type="ChEBI" id="CHEBI:90596"/>
        <dbReference type="ChEBI" id="CHEBI:90598"/>
        <dbReference type="EC" id="2.1.1.77"/>
    </reaction>
</comment>
<keyword evidence="4 7" id="KW-0489">Methyltransferase</keyword>
<dbReference type="PANTHER" id="PTHR11579:SF0">
    <property type="entry name" value="PROTEIN-L-ISOASPARTATE(D-ASPARTATE) O-METHYLTRANSFERASE"/>
    <property type="match status" value="1"/>
</dbReference>
<evidence type="ECO:0000313" key="8">
    <source>
        <dbReference type="EMBL" id="KAA6230609.1"/>
    </source>
</evidence>
<dbReference type="EMBL" id="WUBZ01000033">
    <property type="protein sequence ID" value="MWV55028.1"/>
    <property type="molecule type" value="Genomic_DNA"/>
</dbReference>
<dbReference type="NCBIfam" id="NF001453">
    <property type="entry name" value="PRK00312.1"/>
    <property type="match status" value="1"/>
</dbReference>
<evidence type="ECO:0000313" key="12">
    <source>
        <dbReference type="Proteomes" id="UP000327458"/>
    </source>
</evidence>
<evidence type="ECO:0000256" key="1">
    <source>
        <dbReference type="ARBA" id="ARBA00004496"/>
    </source>
</evidence>
<dbReference type="InterPro" id="IPR000682">
    <property type="entry name" value="PCMT"/>
</dbReference>
<evidence type="ECO:0000256" key="4">
    <source>
        <dbReference type="ARBA" id="ARBA00022603"/>
    </source>
</evidence>
<evidence type="ECO:0000313" key="9">
    <source>
        <dbReference type="EMBL" id="MWV55028.1"/>
    </source>
</evidence>
<dbReference type="GO" id="GO:0004719">
    <property type="term" value="F:protein-L-isoaspartate (D-aspartate) O-methyltransferase activity"/>
    <property type="evidence" value="ECO:0007669"/>
    <property type="project" value="UniProtKB-UniRule"/>
</dbReference>
<reference evidence="8 12" key="2">
    <citation type="submission" date="2019-07" db="EMBL/GenBank/DDBJ databases">
        <title>Draft genome Sequence of Chlorobium phaeovibrioides sp. strain PhvTcv-s14, from the Phylum Chlorobi.</title>
        <authorList>
            <person name="Babenko V."/>
            <person name="Boldyreva D."/>
            <person name="Kanygina A."/>
            <person name="Selezneva O."/>
            <person name="Akopiyan T."/>
            <person name="Lunina O."/>
        </authorList>
    </citation>
    <scope>NUCLEOTIDE SEQUENCE [LARGE SCALE GENOMIC DNA]</scope>
    <source>
        <strain evidence="8 12">GrTcv12</strain>
    </source>
</reference>
<dbReference type="Pfam" id="PF01135">
    <property type="entry name" value="PCMT"/>
    <property type="match status" value="1"/>
</dbReference>
<dbReference type="PROSITE" id="PS01279">
    <property type="entry name" value="PCMT"/>
    <property type="match status" value="1"/>
</dbReference>
<comment type="caution">
    <text evidence="10">The sequence shown here is derived from an EMBL/GenBank/DDBJ whole genome shotgun (WGS) entry which is preliminary data.</text>
</comment>
<dbReference type="Proteomes" id="UP000489351">
    <property type="component" value="Unassembled WGS sequence"/>
</dbReference>
<dbReference type="GO" id="GO:0005737">
    <property type="term" value="C:cytoplasm"/>
    <property type="evidence" value="ECO:0007669"/>
    <property type="project" value="UniProtKB-SubCell"/>
</dbReference>
<keyword evidence="5 7" id="KW-0808">Transferase</keyword>
<dbReference type="FunFam" id="3.40.50.150:FF:000010">
    <property type="entry name" value="Protein-L-isoaspartate O-methyltransferase"/>
    <property type="match status" value="1"/>
</dbReference>
<dbReference type="PANTHER" id="PTHR11579">
    <property type="entry name" value="PROTEIN-L-ISOASPARTATE O-METHYLTRANSFERASE"/>
    <property type="match status" value="1"/>
</dbReference>
<evidence type="ECO:0000313" key="13">
    <source>
        <dbReference type="Proteomes" id="UP000489351"/>
    </source>
</evidence>
<protein>
    <recommendedName>
        <fullName evidence="7">Protein-L-isoaspartate O-methyltransferase</fullName>
        <ecNumber evidence="7">2.1.1.77</ecNumber>
    </recommendedName>
    <alternativeName>
        <fullName evidence="7">L-isoaspartyl protein carboxyl methyltransferase</fullName>
    </alternativeName>
    <alternativeName>
        <fullName evidence="7">Protein L-isoaspartyl methyltransferase</fullName>
    </alternativeName>
    <alternativeName>
        <fullName evidence="7">Protein-beta-aspartate methyltransferase</fullName>
        <shortName evidence="7">PIMT</shortName>
    </alternativeName>
</protein>
<comment type="similarity">
    <text evidence="2 7">Belongs to the methyltransferase superfamily. L-isoaspartyl/D-aspartyl protein methyltransferase family.</text>
</comment>
<evidence type="ECO:0000313" key="10">
    <source>
        <dbReference type="EMBL" id="RTY39034.1"/>
    </source>
</evidence>
<dbReference type="AlphaFoldDB" id="A0A432AW27"/>
<comment type="subcellular location">
    <subcellularLocation>
        <location evidence="1 7">Cytoplasm</location>
    </subcellularLocation>
</comment>
<dbReference type="EMBL" id="VMRG01000002">
    <property type="protein sequence ID" value="KAA6230609.1"/>
    <property type="molecule type" value="Genomic_DNA"/>
</dbReference>
<dbReference type="Proteomes" id="UP000279908">
    <property type="component" value="Unassembled WGS sequence"/>
</dbReference>
<comment type="function">
    <text evidence="7">Catalyzes the methyl esterification of L-isoaspartyl residues in peptides and proteins that result from spontaneous decomposition of normal L-aspartyl and L-asparaginyl residues. It plays a role in the repair and/or degradation of damaged proteins.</text>
</comment>
<keyword evidence="6 7" id="KW-0949">S-adenosyl-L-methionine</keyword>
<dbReference type="EMBL" id="RXYK01000003">
    <property type="protein sequence ID" value="RTY39034.1"/>
    <property type="molecule type" value="Genomic_DNA"/>
</dbReference>
<sequence>MEWTETQFDRQRREMVDSLRRNGIQNPWVLEAFQEVRRHLFVPEEGRAHAYDDAAWPIGYGQTISQPFTVAYMTSLLADHVPGGSGRPFGRVLEIGTGSGYQAAILEAIGYSVFSVERLPVLYHQAKAKFHRFGLPITCRLGDGTLGWPEEAPFDGILVSAGAPSEPKALKEQLAENGSMVIPVGNRGMQVMTLVTRKGARFEREQYQNFAFVPLVGREGWDDKNTLLY</sequence>
<organism evidence="10 11">
    <name type="scientific">Chlorobium phaeovibrioides</name>
    <dbReference type="NCBI Taxonomy" id="1094"/>
    <lineage>
        <taxon>Bacteria</taxon>
        <taxon>Pseudomonadati</taxon>
        <taxon>Chlorobiota</taxon>
        <taxon>Chlorobiia</taxon>
        <taxon>Chlorobiales</taxon>
        <taxon>Chlorobiaceae</taxon>
        <taxon>Chlorobium/Pelodictyon group</taxon>
        <taxon>Chlorobium</taxon>
    </lineage>
</organism>
<evidence type="ECO:0000313" key="11">
    <source>
        <dbReference type="Proteomes" id="UP000279908"/>
    </source>
</evidence>
<dbReference type="InterPro" id="IPR029063">
    <property type="entry name" value="SAM-dependent_MTases_sf"/>
</dbReference>
<dbReference type="Gene3D" id="3.40.50.150">
    <property type="entry name" value="Vaccinia Virus protein VP39"/>
    <property type="match status" value="1"/>
</dbReference>
<feature type="active site" evidence="7">
    <location>
        <position position="65"/>
    </location>
</feature>
<keyword evidence="13" id="KW-1185">Reference proteome</keyword>
<evidence type="ECO:0000256" key="6">
    <source>
        <dbReference type="ARBA" id="ARBA00022691"/>
    </source>
</evidence>
<dbReference type="GO" id="GO:0032259">
    <property type="term" value="P:methylation"/>
    <property type="evidence" value="ECO:0007669"/>
    <property type="project" value="UniProtKB-KW"/>
</dbReference>
<dbReference type="GO" id="GO:0030091">
    <property type="term" value="P:protein repair"/>
    <property type="evidence" value="ECO:0007669"/>
    <property type="project" value="UniProtKB-UniRule"/>
</dbReference>
<dbReference type="HAMAP" id="MF_00090">
    <property type="entry name" value="PIMT"/>
    <property type="match status" value="1"/>
</dbReference>
<reference evidence="9 13" key="3">
    <citation type="submission" date="2019-11" db="EMBL/GenBank/DDBJ databases">
        <title>Green- and brown-colored morphotypes of Chlorobia in the stratified aquatic ecosystems of Kandalaksha Gulf (White Sea): A model for study of the accessory genome evolution.</title>
        <authorList>
            <person name="Grouzdev D.S."/>
        </authorList>
    </citation>
    <scope>NUCLEOTIDE SEQUENCE [LARGE SCALE GENOMIC DNA]</scope>
    <source>
        <strain evidence="9 13">ZM</strain>
    </source>
</reference>
<gene>
    <name evidence="7" type="primary">pcm</name>
    <name evidence="10" type="ORF">EKD02_02725</name>
    <name evidence="8" type="ORF">FP507_10150</name>
    <name evidence="9" type="ORF">GJ685_08175</name>
</gene>
<evidence type="ECO:0000256" key="3">
    <source>
        <dbReference type="ARBA" id="ARBA00022490"/>
    </source>
</evidence>
<name>A0A432AW27_CHLPH</name>
<evidence type="ECO:0000256" key="5">
    <source>
        <dbReference type="ARBA" id="ARBA00022679"/>
    </source>
</evidence>
<keyword evidence="3 7" id="KW-0963">Cytoplasm</keyword>
<dbReference type="NCBIfam" id="TIGR00080">
    <property type="entry name" value="pimt"/>
    <property type="match status" value="1"/>
</dbReference>
<dbReference type="CDD" id="cd02440">
    <property type="entry name" value="AdoMet_MTases"/>
    <property type="match status" value="1"/>
</dbReference>
<proteinExistence type="inferred from homology"/>
<dbReference type="EC" id="2.1.1.77" evidence="7"/>
<reference evidence="10 11" key="1">
    <citation type="submission" date="2018-12" db="EMBL/GenBank/DDBJ databases">
        <authorList>
            <person name="Lunina O.N."/>
            <person name="Grouzdev D.S."/>
            <person name="Gorlenko V.M."/>
            <person name="Savvichev A.S."/>
        </authorList>
    </citation>
    <scope>NUCLEOTIDE SEQUENCE [LARGE SCALE GENOMIC DNA]</scope>
    <source>
        <strain evidence="10 11">BrKhr-17</strain>
    </source>
</reference>
<evidence type="ECO:0000256" key="7">
    <source>
        <dbReference type="HAMAP-Rule" id="MF_00090"/>
    </source>
</evidence>